<dbReference type="GO" id="GO:0008757">
    <property type="term" value="F:S-adenosylmethionine-dependent methyltransferase activity"/>
    <property type="evidence" value="ECO:0007669"/>
    <property type="project" value="InterPro"/>
</dbReference>
<accession>A0A562VKE7</accession>
<keyword evidence="1" id="KW-0808">Transferase</keyword>
<evidence type="ECO:0000259" key="2">
    <source>
        <dbReference type="Pfam" id="PF08241"/>
    </source>
</evidence>
<keyword evidence="3" id="KW-0830">Ubiquinone</keyword>
<sequence length="282" mass="31425">MHATDTAFHRVDAHYAHRDLEATILNALVASGKDPEALKADDLAAIDEFHVRGRKATCDLARDIGLERQMQVLDVGSGLGGASRYLAQEFGCRVTGLDLSAEYCRVAAGLTRRLGLDGQVSFQQGNAIDIPFPDASFDIVWTQHAAMNIPDKSRLYSEMWRVLRPGGRLAIYDVLAGPGGDVYFPVPWAREPSISFLLTSRQLLDTLAGVGFEIQIWRDVTEAGRSWFRQMQEKMRKNCSPSLGLQLLLGPEFRQMAHNQFLNLEEDRIALIEAVVRRPVNC</sequence>
<dbReference type="RefSeq" id="WP_145023360.1">
    <property type="nucleotide sequence ID" value="NZ_VLLN01000016.1"/>
</dbReference>
<dbReference type="PANTHER" id="PTHR44068">
    <property type="entry name" value="ZGC:194242"/>
    <property type="match status" value="1"/>
</dbReference>
<reference evidence="3 4" key="1">
    <citation type="submission" date="2019-07" db="EMBL/GenBank/DDBJ databases">
        <title>Genomic Encyclopedia of Archaeal and Bacterial Type Strains, Phase II (KMG-II): from individual species to whole genera.</title>
        <authorList>
            <person name="Goeker M."/>
        </authorList>
    </citation>
    <scope>NUCLEOTIDE SEQUENCE [LARGE SCALE GENOMIC DNA]</scope>
    <source>
        <strain evidence="3 4">ATCC BAA-1139</strain>
    </source>
</reference>
<dbReference type="PANTHER" id="PTHR44068:SF11">
    <property type="entry name" value="GERANYL DIPHOSPHATE 2-C-METHYLTRANSFERASE"/>
    <property type="match status" value="1"/>
</dbReference>
<comment type="caution">
    <text evidence="3">The sequence shown here is derived from an EMBL/GenBank/DDBJ whole genome shotgun (WGS) entry which is preliminary data.</text>
</comment>
<evidence type="ECO:0000313" key="3">
    <source>
        <dbReference type="EMBL" id="TWJ18350.1"/>
    </source>
</evidence>
<dbReference type="Gene3D" id="3.40.50.150">
    <property type="entry name" value="Vaccinia Virus protein VP39"/>
    <property type="match status" value="1"/>
</dbReference>
<dbReference type="EMBL" id="VLLN01000016">
    <property type="protein sequence ID" value="TWJ18350.1"/>
    <property type="molecule type" value="Genomic_DNA"/>
</dbReference>
<dbReference type="Proteomes" id="UP000319449">
    <property type="component" value="Unassembled WGS sequence"/>
</dbReference>
<dbReference type="OrthoDB" id="9777830at2"/>
<name>A0A562VKE7_9BACT</name>
<dbReference type="InterPro" id="IPR050447">
    <property type="entry name" value="Erg6_SMT_methyltransf"/>
</dbReference>
<dbReference type="GO" id="GO:0032259">
    <property type="term" value="P:methylation"/>
    <property type="evidence" value="ECO:0007669"/>
    <property type="project" value="UniProtKB-KW"/>
</dbReference>
<feature type="domain" description="Methyltransferase type 11" evidence="2">
    <location>
        <begin position="73"/>
        <end position="171"/>
    </location>
</feature>
<dbReference type="AlphaFoldDB" id="A0A562VKE7"/>
<dbReference type="SUPFAM" id="SSF53335">
    <property type="entry name" value="S-adenosyl-L-methionine-dependent methyltransferases"/>
    <property type="match status" value="1"/>
</dbReference>
<evidence type="ECO:0000256" key="1">
    <source>
        <dbReference type="ARBA" id="ARBA00022679"/>
    </source>
</evidence>
<keyword evidence="4" id="KW-1185">Reference proteome</keyword>
<organism evidence="3 4">
    <name type="scientific">Geobacter argillaceus</name>
    <dbReference type="NCBI Taxonomy" id="345631"/>
    <lineage>
        <taxon>Bacteria</taxon>
        <taxon>Pseudomonadati</taxon>
        <taxon>Thermodesulfobacteriota</taxon>
        <taxon>Desulfuromonadia</taxon>
        <taxon>Geobacterales</taxon>
        <taxon>Geobacteraceae</taxon>
        <taxon>Geobacter</taxon>
    </lineage>
</organism>
<dbReference type="InterPro" id="IPR029063">
    <property type="entry name" value="SAM-dependent_MTases_sf"/>
</dbReference>
<gene>
    <name evidence="3" type="ORF">JN12_02570</name>
</gene>
<proteinExistence type="predicted"/>
<keyword evidence="3" id="KW-0489">Methyltransferase</keyword>
<dbReference type="InterPro" id="IPR013216">
    <property type="entry name" value="Methyltransf_11"/>
</dbReference>
<dbReference type="CDD" id="cd02440">
    <property type="entry name" value="AdoMet_MTases"/>
    <property type="match status" value="1"/>
</dbReference>
<evidence type="ECO:0000313" key="4">
    <source>
        <dbReference type="Proteomes" id="UP000319449"/>
    </source>
</evidence>
<dbReference type="Pfam" id="PF08241">
    <property type="entry name" value="Methyltransf_11"/>
    <property type="match status" value="1"/>
</dbReference>
<protein>
    <submittedName>
        <fullName evidence="3">Ubiquinone/menaquinone biosynthesis C-methylase UbiE</fullName>
    </submittedName>
</protein>